<comment type="caution">
    <text evidence="1">The sequence shown here is derived from an EMBL/GenBank/DDBJ whole genome shotgun (WGS) entry which is preliminary data.</text>
</comment>
<name>A0A1F7V1U0_9BACT</name>
<proteinExistence type="predicted"/>
<organism evidence="1 2">
    <name type="scientific">Candidatus Uhrbacteria bacterium RIFCSPLOWO2_01_FULL_55_36</name>
    <dbReference type="NCBI Taxonomy" id="1802404"/>
    <lineage>
        <taxon>Bacteria</taxon>
        <taxon>Candidatus Uhriibacteriota</taxon>
    </lineage>
</organism>
<dbReference type="AlphaFoldDB" id="A0A1F7V1U0"/>
<gene>
    <name evidence="1" type="ORF">A3B36_02070</name>
</gene>
<sequence>MTTPQDKHSSAMESDIEIPLKTHREYIKFHDKVDTGGLDAAAVVEEGKLLFSSDASVENKKRSNYSGCFE</sequence>
<evidence type="ECO:0000313" key="2">
    <source>
        <dbReference type="Proteomes" id="UP000177704"/>
    </source>
</evidence>
<dbReference type="Proteomes" id="UP000177704">
    <property type="component" value="Unassembled WGS sequence"/>
</dbReference>
<dbReference type="EMBL" id="MGEM01000023">
    <property type="protein sequence ID" value="OGL84500.1"/>
    <property type="molecule type" value="Genomic_DNA"/>
</dbReference>
<reference evidence="1 2" key="1">
    <citation type="journal article" date="2016" name="Nat. Commun.">
        <title>Thousands of microbial genomes shed light on interconnected biogeochemical processes in an aquifer system.</title>
        <authorList>
            <person name="Anantharaman K."/>
            <person name="Brown C.T."/>
            <person name="Hug L.A."/>
            <person name="Sharon I."/>
            <person name="Castelle C.J."/>
            <person name="Probst A.J."/>
            <person name="Thomas B.C."/>
            <person name="Singh A."/>
            <person name="Wilkins M.J."/>
            <person name="Karaoz U."/>
            <person name="Brodie E.L."/>
            <person name="Williams K.H."/>
            <person name="Hubbard S.S."/>
            <person name="Banfield J.F."/>
        </authorList>
    </citation>
    <scope>NUCLEOTIDE SEQUENCE [LARGE SCALE GENOMIC DNA]</scope>
</reference>
<accession>A0A1F7V1U0</accession>
<protein>
    <submittedName>
        <fullName evidence="1">Uncharacterized protein</fullName>
    </submittedName>
</protein>
<evidence type="ECO:0000313" key="1">
    <source>
        <dbReference type="EMBL" id="OGL84500.1"/>
    </source>
</evidence>